<evidence type="ECO:0000313" key="2">
    <source>
        <dbReference type="Proteomes" id="UP000076761"/>
    </source>
</evidence>
<gene>
    <name evidence="1" type="ORF">NEOLEDRAFT_885079</name>
</gene>
<organism evidence="1 2">
    <name type="scientific">Neolentinus lepideus HHB14362 ss-1</name>
    <dbReference type="NCBI Taxonomy" id="1314782"/>
    <lineage>
        <taxon>Eukaryota</taxon>
        <taxon>Fungi</taxon>
        <taxon>Dikarya</taxon>
        <taxon>Basidiomycota</taxon>
        <taxon>Agaricomycotina</taxon>
        <taxon>Agaricomycetes</taxon>
        <taxon>Gloeophyllales</taxon>
        <taxon>Gloeophyllaceae</taxon>
        <taxon>Neolentinus</taxon>
    </lineage>
</organism>
<protein>
    <submittedName>
        <fullName evidence="1">Uncharacterized protein</fullName>
    </submittedName>
</protein>
<name>A0A165NW93_9AGAM</name>
<reference evidence="1 2" key="1">
    <citation type="journal article" date="2016" name="Mol. Biol. Evol.">
        <title>Comparative Genomics of Early-Diverging Mushroom-Forming Fungi Provides Insights into the Origins of Lignocellulose Decay Capabilities.</title>
        <authorList>
            <person name="Nagy L.G."/>
            <person name="Riley R."/>
            <person name="Tritt A."/>
            <person name="Adam C."/>
            <person name="Daum C."/>
            <person name="Floudas D."/>
            <person name="Sun H."/>
            <person name="Yadav J.S."/>
            <person name="Pangilinan J."/>
            <person name="Larsson K.H."/>
            <person name="Matsuura K."/>
            <person name="Barry K."/>
            <person name="Labutti K."/>
            <person name="Kuo R."/>
            <person name="Ohm R.A."/>
            <person name="Bhattacharya S.S."/>
            <person name="Shirouzu T."/>
            <person name="Yoshinaga Y."/>
            <person name="Martin F.M."/>
            <person name="Grigoriev I.V."/>
            <person name="Hibbett D.S."/>
        </authorList>
    </citation>
    <scope>NUCLEOTIDE SEQUENCE [LARGE SCALE GENOMIC DNA]</scope>
    <source>
        <strain evidence="1 2">HHB14362 ss-1</strain>
    </source>
</reference>
<accession>A0A165NW93</accession>
<proteinExistence type="predicted"/>
<dbReference type="AlphaFoldDB" id="A0A165NW93"/>
<keyword evidence="2" id="KW-1185">Reference proteome</keyword>
<dbReference type="EMBL" id="KV425624">
    <property type="protein sequence ID" value="KZT20195.1"/>
    <property type="molecule type" value="Genomic_DNA"/>
</dbReference>
<evidence type="ECO:0000313" key="1">
    <source>
        <dbReference type="EMBL" id="KZT20195.1"/>
    </source>
</evidence>
<dbReference type="Proteomes" id="UP000076761">
    <property type="component" value="Unassembled WGS sequence"/>
</dbReference>
<dbReference type="InParanoid" id="A0A165NW93"/>
<dbReference type="OrthoDB" id="10648552at2759"/>
<sequence>MTAYPCVLRRGIPESSVDALCCSLCTLFAHLGLPQNSGLTLACLAPHKRDPGSYEPQRFDGDFEWRFVLAIYQIRYTILLYLHNFFLLLVTSDMSVAELLGQWTGRAPSDPVFKRIPGHLVFEAMRDGCSILASEPSDKKSRAIIEGLKSKWLPPKKNFQCRAWSIGKIPGKFVFTCHRTLKDGKTATQKDLTKNSRSDARHEKSKVMAKVFIYADSLGIDRRLQEKKLRDEETVYEILREHQGLAIPLSLGIYECLWRAGEGQPTRSIGVCHLVEYAAPSIPEVDNLSLWEQDATVMHGALKRLYAPTVICRNLCSALSHLRRAMSAGGLGTIRKEDILTYQALTGDPNDSRAVWVKPRTALCPLEQSSGKRCASETVLTIDDFIARYGERMDTTHGQARKETTKVKFSGASPLEKYHILRASSLNRTP</sequence>